<proteinExistence type="predicted"/>
<comment type="caution">
    <text evidence="1">The sequence shown here is derived from an EMBL/GenBank/DDBJ whole genome shotgun (WGS) entry which is preliminary data.</text>
</comment>
<keyword evidence="2" id="KW-1185">Reference proteome</keyword>
<evidence type="ECO:0000313" key="1">
    <source>
        <dbReference type="EMBL" id="KAH7859986.1"/>
    </source>
</evidence>
<dbReference type="EMBL" id="CM037154">
    <property type="protein sequence ID" value="KAH7859986.1"/>
    <property type="molecule type" value="Genomic_DNA"/>
</dbReference>
<reference evidence="1 2" key="1">
    <citation type="journal article" date="2021" name="Hortic Res">
        <title>High-quality reference genome and annotation aids understanding of berry development for evergreen blueberry (Vaccinium darrowii).</title>
        <authorList>
            <person name="Yu J."/>
            <person name="Hulse-Kemp A.M."/>
            <person name="Babiker E."/>
            <person name="Staton M."/>
        </authorList>
    </citation>
    <scope>NUCLEOTIDE SEQUENCE [LARGE SCALE GENOMIC DNA]</scope>
    <source>
        <strain evidence="2">cv. NJ 8807/NJ 8810</strain>
        <tissue evidence="1">Young leaf</tissue>
    </source>
</reference>
<name>A0ACB7Z310_9ERIC</name>
<dbReference type="Proteomes" id="UP000828048">
    <property type="component" value="Chromosome 4"/>
</dbReference>
<sequence length="174" mass="20029">MKEVCDKLEVRFFNSTPVYPQGNGQAEASNKTVAAGLKRRLTAKRGQWAEELPHKGLPTIRIEYFDETTNDTALRNDLDLAKEKRNAARVKLAAYQQEVAKGYNKTVRLRTFFPDDLVLKKVTDKNKKKKLMPNWDGPYRVVKKVGKGTYQIEGMDGKLVDKPWNAYNLRKYYA</sequence>
<organism evidence="1 2">
    <name type="scientific">Vaccinium darrowii</name>
    <dbReference type="NCBI Taxonomy" id="229202"/>
    <lineage>
        <taxon>Eukaryota</taxon>
        <taxon>Viridiplantae</taxon>
        <taxon>Streptophyta</taxon>
        <taxon>Embryophyta</taxon>
        <taxon>Tracheophyta</taxon>
        <taxon>Spermatophyta</taxon>
        <taxon>Magnoliopsida</taxon>
        <taxon>eudicotyledons</taxon>
        <taxon>Gunneridae</taxon>
        <taxon>Pentapetalae</taxon>
        <taxon>asterids</taxon>
        <taxon>Ericales</taxon>
        <taxon>Ericaceae</taxon>
        <taxon>Vaccinioideae</taxon>
        <taxon>Vaccinieae</taxon>
        <taxon>Vaccinium</taxon>
    </lineage>
</organism>
<evidence type="ECO:0000313" key="2">
    <source>
        <dbReference type="Proteomes" id="UP000828048"/>
    </source>
</evidence>
<accession>A0ACB7Z310</accession>
<gene>
    <name evidence="1" type="ORF">Vadar_007928</name>
</gene>
<protein>
    <submittedName>
        <fullName evidence="1">Uncharacterized protein</fullName>
    </submittedName>
</protein>